<name>A0A6L9SHN4_9ACTN</name>
<dbReference type="PROSITE" id="PS50112">
    <property type="entry name" value="PAS"/>
    <property type="match status" value="1"/>
</dbReference>
<feature type="domain" description="PAC" evidence="12">
    <location>
        <begin position="366"/>
        <end position="418"/>
    </location>
</feature>
<dbReference type="PROSITE" id="PS50110">
    <property type="entry name" value="RESPONSE_REGULATORY"/>
    <property type="match status" value="1"/>
</dbReference>
<dbReference type="RefSeq" id="WP_163745183.1">
    <property type="nucleotide sequence ID" value="NZ_JAAGOA010000038.1"/>
</dbReference>
<dbReference type="InterPro" id="IPR003661">
    <property type="entry name" value="HisK_dim/P_dom"/>
</dbReference>
<dbReference type="SMART" id="SM00388">
    <property type="entry name" value="HisKA"/>
    <property type="match status" value="1"/>
</dbReference>
<dbReference type="AlphaFoldDB" id="A0A6L9SHN4"/>
<keyword evidence="4 8" id="KW-0597">Phosphoprotein</keyword>
<dbReference type="Pfam" id="PF08448">
    <property type="entry name" value="PAS_4"/>
    <property type="match status" value="1"/>
</dbReference>
<dbReference type="PROSITE" id="PS50113">
    <property type="entry name" value="PAC"/>
    <property type="match status" value="2"/>
</dbReference>
<dbReference type="InterPro" id="IPR036097">
    <property type="entry name" value="HisK_dim/P_sf"/>
</dbReference>
<sequence length="660" mass="72227">MGHRAPTIVVIEDSPEVRSLITTRLRLSRLFEVVGEGSDGTEAIGLAHRHQPSVLLLDMSMPTMDGLEALPAILTVAPSTRVVFYSGFQERDIAARAVELGAAGFIEKSTPIDEVAQRLLDVLPSEESESRLARRPVRSLRLITGAVGGQRKPHPAEDGQGVLDEHLERFREVFDESAIGMATMTLTGSVIRANPALARLMLCRPEDLVGVDYGRLTAGEGDQFDAALAELTEDGGELAQLEHEAGHPDNPRTVLATLAPVRDSTGQPLYIFLQLQDFTAQRVAEDELRRSEERFRLLVEAVREYAIFMLAPDGTVVSWNVGAERIKGYSAEEIIGQHFRVFYGPEQRRSGHPEYVLDAAIRDGQYAEEGWRYRKDGTRFWAFVVITAVHNEHGEHIGFTKVTRDQTGRTDIPPRAGRGRADPTDDEISLHELNAQLRQQTADQSRFLAVAAHELRTPLSVLSGSAQTLATHWEELDPTQRAGLLETIHHSANRMQRLTSDMLTAATLDSHSLQLHQSRTPLAPLLSSAARTHQATHPDAEITVDAAPDIEVFADADRLSQALSNLVGNALWHGMPPVHIAAQAGDGTARITVTDSGTGVDSAVRPRLFERFATGRRDGGTGLGLFIVRELARAHGGDAFYEPESPDRPAGTFVLTIPLA</sequence>
<dbReference type="PANTHER" id="PTHR43047">
    <property type="entry name" value="TWO-COMPONENT HISTIDINE PROTEIN KINASE"/>
    <property type="match status" value="1"/>
</dbReference>
<dbReference type="Gene3D" id="3.30.565.10">
    <property type="entry name" value="Histidine kinase-like ATPase, C-terminal domain"/>
    <property type="match status" value="1"/>
</dbReference>
<evidence type="ECO:0000256" key="5">
    <source>
        <dbReference type="ARBA" id="ARBA00022679"/>
    </source>
</evidence>
<dbReference type="CDD" id="cd00082">
    <property type="entry name" value="HisKA"/>
    <property type="match status" value="1"/>
</dbReference>
<dbReference type="InterPro" id="IPR005467">
    <property type="entry name" value="His_kinase_dom"/>
</dbReference>
<keyword evidence="14" id="KW-1185">Reference proteome</keyword>
<dbReference type="GO" id="GO:0005886">
    <property type="term" value="C:plasma membrane"/>
    <property type="evidence" value="ECO:0007669"/>
    <property type="project" value="UniProtKB-SubCell"/>
</dbReference>
<evidence type="ECO:0000259" key="11">
    <source>
        <dbReference type="PROSITE" id="PS50112"/>
    </source>
</evidence>
<evidence type="ECO:0000256" key="4">
    <source>
        <dbReference type="ARBA" id="ARBA00022553"/>
    </source>
</evidence>
<dbReference type="PROSITE" id="PS50109">
    <property type="entry name" value="HIS_KIN"/>
    <property type="match status" value="1"/>
</dbReference>
<evidence type="ECO:0000313" key="13">
    <source>
        <dbReference type="EMBL" id="NEE04637.1"/>
    </source>
</evidence>
<dbReference type="SUPFAM" id="SSF55874">
    <property type="entry name" value="ATPase domain of HSP90 chaperone/DNA topoisomerase II/histidine kinase"/>
    <property type="match status" value="1"/>
</dbReference>
<dbReference type="SUPFAM" id="SSF55785">
    <property type="entry name" value="PYP-like sensor domain (PAS domain)"/>
    <property type="match status" value="2"/>
</dbReference>
<evidence type="ECO:0000259" key="10">
    <source>
        <dbReference type="PROSITE" id="PS50110"/>
    </source>
</evidence>
<proteinExistence type="predicted"/>
<dbReference type="NCBIfam" id="TIGR00229">
    <property type="entry name" value="sensory_box"/>
    <property type="match status" value="2"/>
</dbReference>
<dbReference type="Proteomes" id="UP000475214">
    <property type="component" value="Unassembled WGS sequence"/>
</dbReference>
<evidence type="ECO:0000259" key="12">
    <source>
        <dbReference type="PROSITE" id="PS50113"/>
    </source>
</evidence>
<evidence type="ECO:0000256" key="8">
    <source>
        <dbReference type="PROSITE-ProRule" id="PRU00169"/>
    </source>
</evidence>
<dbReference type="EMBL" id="JAAGOA010000038">
    <property type="protein sequence ID" value="NEE04637.1"/>
    <property type="molecule type" value="Genomic_DNA"/>
</dbReference>
<dbReference type="Pfam" id="PF00072">
    <property type="entry name" value="Response_reg"/>
    <property type="match status" value="1"/>
</dbReference>
<keyword evidence="6" id="KW-0418">Kinase</keyword>
<dbReference type="Gene3D" id="3.40.50.2300">
    <property type="match status" value="1"/>
</dbReference>
<dbReference type="CDD" id="cd17535">
    <property type="entry name" value="REC_NarL-like"/>
    <property type="match status" value="1"/>
</dbReference>
<dbReference type="InterPro" id="IPR011006">
    <property type="entry name" value="CheY-like_superfamily"/>
</dbReference>
<dbReference type="InterPro" id="IPR001610">
    <property type="entry name" value="PAC"/>
</dbReference>
<dbReference type="InterPro" id="IPR004358">
    <property type="entry name" value="Sig_transdc_His_kin-like_C"/>
</dbReference>
<dbReference type="Pfam" id="PF13426">
    <property type="entry name" value="PAS_9"/>
    <property type="match status" value="1"/>
</dbReference>
<gene>
    <name evidence="13" type="ORF">G1H10_31185</name>
</gene>
<dbReference type="InterPro" id="IPR000014">
    <property type="entry name" value="PAS"/>
</dbReference>
<dbReference type="Gene3D" id="3.30.450.20">
    <property type="entry name" value="PAS domain"/>
    <property type="match status" value="2"/>
</dbReference>
<dbReference type="InterPro" id="IPR058245">
    <property type="entry name" value="NreC/VraR/RcsB-like_REC"/>
</dbReference>
<evidence type="ECO:0000256" key="6">
    <source>
        <dbReference type="ARBA" id="ARBA00022777"/>
    </source>
</evidence>
<dbReference type="PRINTS" id="PR00344">
    <property type="entry name" value="BCTRLSENSOR"/>
</dbReference>
<organism evidence="13 14">
    <name type="scientific">Phytoactinopolyspora halotolerans</name>
    <dbReference type="NCBI Taxonomy" id="1981512"/>
    <lineage>
        <taxon>Bacteria</taxon>
        <taxon>Bacillati</taxon>
        <taxon>Actinomycetota</taxon>
        <taxon>Actinomycetes</taxon>
        <taxon>Jiangellales</taxon>
        <taxon>Jiangellaceae</taxon>
        <taxon>Phytoactinopolyspora</taxon>
    </lineage>
</organism>
<dbReference type="InterPro" id="IPR036890">
    <property type="entry name" value="HATPase_C_sf"/>
</dbReference>
<reference evidence="13 14" key="1">
    <citation type="submission" date="2020-02" db="EMBL/GenBank/DDBJ databases">
        <authorList>
            <person name="Li X.-J."/>
            <person name="Han X.-M."/>
        </authorList>
    </citation>
    <scope>NUCLEOTIDE SEQUENCE [LARGE SCALE GENOMIC DNA]</scope>
    <source>
        <strain evidence="13 14">CCTCC AB 2017055</strain>
    </source>
</reference>
<keyword evidence="7" id="KW-0902">Two-component regulatory system</keyword>
<dbReference type="InterPro" id="IPR001789">
    <property type="entry name" value="Sig_transdc_resp-reg_receiver"/>
</dbReference>
<dbReference type="InterPro" id="IPR000700">
    <property type="entry name" value="PAS-assoc_C"/>
</dbReference>
<dbReference type="Pfam" id="PF00512">
    <property type="entry name" value="HisKA"/>
    <property type="match status" value="1"/>
</dbReference>
<dbReference type="GO" id="GO:0009927">
    <property type="term" value="F:histidine phosphotransfer kinase activity"/>
    <property type="evidence" value="ECO:0007669"/>
    <property type="project" value="TreeGrafter"/>
</dbReference>
<evidence type="ECO:0000259" key="9">
    <source>
        <dbReference type="PROSITE" id="PS50109"/>
    </source>
</evidence>
<feature type="domain" description="PAC" evidence="12">
    <location>
        <begin position="239"/>
        <end position="290"/>
    </location>
</feature>
<keyword evidence="5" id="KW-0808">Transferase</keyword>
<dbReference type="SUPFAM" id="SSF52172">
    <property type="entry name" value="CheY-like"/>
    <property type="match status" value="1"/>
</dbReference>
<dbReference type="SMART" id="SM00091">
    <property type="entry name" value="PAS"/>
    <property type="match status" value="2"/>
</dbReference>
<evidence type="ECO:0000256" key="3">
    <source>
        <dbReference type="ARBA" id="ARBA00012438"/>
    </source>
</evidence>
<dbReference type="SMART" id="SM00086">
    <property type="entry name" value="PAC"/>
    <property type="match status" value="2"/>
</dbReference>
<evidence type="ECO:0000313" key="14">
    <source>
        <dbReference type="Proteomes" id="UP000475214"/>
    </source>
</evidence>
<dbReference type="InterPro" id="IPR035965">
    <property type="entry name" value="PAS-like_dom_sf"/>
</dbReference>
<feature type="domain" description="Histidine kinase" evidence="9">
    <location>
        <begin position="450"/>
        <end position="660"/>
    </location>
</feature>
<evidence type="ECO:0000256" key="7">
    <source>
        <dbReference type="ARBA" id="ARBA00023012"/>
    </source>
</evidence>
<dbReference type="PANTHER" id="PTHR43047:SF72">
    <property type="entry name" value="OSMOSENSING HISTIDINE PROTEIN KINASE SLN1"/>
    <property type="match status" value="1"/>
</dbReference>
<feature type="domain" description="Response regulatory" evidence="10">
    <location>
        <begin position="7"/>
        <end position="123"/>
    </location>
</feature>
<dbReference type="InterPro" id="IPR003594">
    <property type="entry name" value="HATPase_dom"/>
</dbReference>
<dbReference type="CDD" id="cd00075">
    <property type="entry name" value="HATPase"/>
    <property type="match status" value="1"/>
</dbReference>
<dbReference type="CDD" id="cd00130">
    <property type="entry name" value="PAS"/>
    <property type="match status" value="1"/>
</dbReference>
<comment type="subcellular location">
    <subcellularLocation>
        <location evidence="2">Cell membrane</location>
    </subcellularLocation>
</comment>
<feature type="domain" description="PAS" evidence="11">
    <location>
        <begin position="291"/>
        <end position="364"/>
    </location>
</feature>
<dbReference type="InterPro" id="IPR013656">
    <property type="entry name" value="PAS_4"/>
</dbReference>
<feature type="modified residue" description="4-aspartylphosphate" evidence="8">
    <location>
        <position position="58"/>
    </location>
</feature>
<dbReference type="SMART" id="SM00387">
    <property type="entry name" value="HATPase_c"/>
    <property type="match status" value="1"/>
</dbReference>
<protein>
    <recommendedName>
        <fullName evidence="3">histidine kinase</fullName>
        <ecNumber evidence="3">2.7.13.3</ecNumber>
    </recommendedName>
</protein>
<comment type="caution">
    <text evidence="13">The sequence shown here is derived from an EMBL/GenBank/DDBJ whole genome shotgun (WGS) entry which is preliminary data.</text>
</comment>
<evidence type="ECO:0000256" key="2">
    <source>
        <dbReference type="ARBA" id="ARBA00004236"/>
    </source>
</evidence>
<dbReference type="SMART" id="SM00448">
    <property type="entry name" value="REC"/>
    <property type="match status" value="1"/>
</dbReference>
<dbReference type="Gene3D" id="1.10.287.130">
    <property type="match status" value="1"/>
</dbReference>
<accession>A0A6L9SHN4</accession>
<evidence type="ECO:0000256" key="1">
    <source>
        <dbReference type="ARBA" id="ARBA00000085"/>
    </source>
</evidence>
<dbReference type="SUPFAM" id="SSF47384">
    <property type="entry name" value="Homodimeric domain of signal transducing histidine kinase"/>
    <property type="match status" value="1"/>
</dbReference>
<comment type="catalytic activity">
    <reaction evidence="1">
        <text>ATP + protein L-histidine = ADP + protein N-phospho-L-histidine.</text>
        <dbReference type="EC" id="2.7.13.3"/>
    </reaction>
</comment>
<dbReference type="EC" id="2.7.13.3" evidence="3"/>
<dbReference type="Pfam" id="PF02518">
    <property type="entry name" value="HATPase_c"/>
    <property type="match status" value="1"/>
</dbReference>
<dbReference type="GO" id="GO:0000155">
    <property type="term" value="F:phosphorelay sensor kinase activity"/>
    <property type="evidence" value="ECO:0007669"/>
    <property type="project" value="InterPro"/>
</dbReference>